<reference evidence="5" key="2">
    <citation type="journal article" date="2018" name="Nat. Plants">
        <title>Whole-genome landscape of Medicago truncatula symbiotic genes.</title>
        <authorList>
            <person name="Pecrix Y."/>
            <person name="Staton S.E."/>
            <person name="Sallet E."/>
            <person name="Lelandais-Briere C."/>
            <person name="Moreau S."/>
            <person name="Carrere S."/>
            <person name="Blein T."/>
            <person name="Jardinaud M.F."/>
            <person name="Latrasse D."/>
            <person name="Zouine M."/>
            <person name="Zahm M."/>
            <person name="Kreplak J."/>
            <person name="Mayjonade B."/>
            <person name="Satge C."/>
            <person name="Perez M."/>
            <person name="Cauet S."/>
            <person name="Marande W."/>
            <person name="Chantry-Darmon C."/>
            <person name="Lopez-Roques C."/>
            <person name="Bouchez O."/>
            <person name="Berard A."/>
            <person name="Debelle F."/>
            <person name="Munos S."/>
            <person name="Bendahmane A."/>
            <person name="Berges H."/>
            <person name="Niebel A."/>
            <person name="Buitink J."/>
            <person name="Frugier F."/>
            <person name="Benhamed M."/>
            <person name="Crespi M."/>
            <person name="Gouzy J."/>
            <person name="Gamas P."/>
        </authorList>
    </citation>
    <scope>NUCLEOTIDE SEQUENCE [LARGE SCALE GENOMIC DNA]</scope>
    <source>
        <strain evidence="5">cv. Jemalong A17</strain>
    </source>
</reference>
<keyword evidence="1" id="KW-0732">Signal</keyword>
<protein>
    <submittedName>
        <fullName evidence="4">Putative Late nodulin</fullName>
    </submittedName>
</protein>
<dbReference type="Proteomes" id="UP000265566">
    <property type="component" value="Chromosome 7"/>
</dbReference>
<evidence type="ECO:0000313" key="4">
    <source>
        <dbReference type="EMBL" id="RHN46333.1"/>
    </source>
</evidence>
<evidence type="ECO:0000313" key="3">
    <source>
        <dbReference type="EMBL" id="AFK43026.1"/>
    </source>
</evidence>
<dbReference type="ExpressionAtlas" id="G7IT56">
    <property type="expression patterns" value="differential"/>
</dbReference>
<sequence>MKYVYAMILFISLFLIAMNVHALYVCRSVSDCPENFCVPPLTIQCINYTCICDDPPYGEPEYDNNDDFVTLNREKAKIKNEEMMMRERDMMIEIETYSVADDLDPHL</sequence>
<evidence type="ECO:0000259" key="2">
    <source>
        <dbReference type="Pfam" id="PF07127"/>
    </source>
</evidence>
<gene>
    <name evidence="4" type="ORF">MtrunA17_Chr7g0241111</name>
</gene>
<dbReference type="EMBL" id="BT143232">
    <property type="protein sequence ID" value="AFK43026.1"/>
    <property type="molecule type" value="mRNA"/>
</dbReference>
<dbReference type="OrthoDB" id="1436163at2759"/>
<dbReference type="GO" id="GO:0046872">
    <property type="term" value="F:metal ion binding"/>
    <property type="evidence" value="ECO:0007669"/>
    <property type="project" value="InterPro"/>
</dbReference>
<evidence type="ECO:0000256" key="1">
    <source>
        <dbReference type="SAM" id="SignalP"/>
    </source>
</evidence>
<name>G7IT56_MEDTR</name>
<dbReference type="Gramene" id="rna40813">
    <property type="protein sequence ID" value="RHN46333.1"/>
    <property type="gene ID" value="gene40813"/>
</dbReference>
<reference evidence="3" key="1">
    <citation type="submission" date="2012-05" db="EMBL/GenBank/DDBJ databases">
        <authorList>
            <person name="Krishnakumar V."/>
            <person name="Cheung F."/>
            <person name="Xiao Y."/>
            <person name="Chan A."/>
            <person name="Moskal W.A."/>
            <person name="Town C.D."/>
        </authorList>
    </citation>
    <scope>NUCLEOTIDE SEQUENCE</scope>
</reference>
<dbReference type="InterPro" id="IPR009810">
    <property type="entry name" value="Nodulin_late_dom"/>
</dbReference>
<organism evidence="3">
    <name type="scientific">Medicago truncatula</name>
    <name type="common">Barrel medic</name>
    <name type="synonym">Medicago tribuloides</name>
    <dbReference type="NCBI Taxonomy" id="3880"/>
    <lineage>
        <taxon>Eukaryota</taxon>
        <taxon>Viridiplantae</taxon>
        <taxon>Streptophyta</taxon>
        <taxon>Embryophyta</taxon>
        <taxon>Tracheophyta</taxon>
        <taxon>Spermatophyta</taxon>
        <taxon>Magnoliopsida</taxon>
        <taxon>eudicotyledons</taxon>
        <taxon>Gunneridae</taxon>
        <taxon>Pentapetalae</taxon>
        <taxon>rosids</taxon>
        <taxon>fabids</taxon>
        <taxon>Fabales</taxon>
        <taxon>Fabaceae</taxon>
        <taxon>Papilionoideae</taxon>
        <taxon>50 kb inversion clade</taxon>
        <taxon>NPAAA clade</taxon>
        <taxon>Hologalegina</taxon>
        <taxon>IRL clade</taxon>
        <taxon>Trifolieae</taxon>
        <taxon>Medicago</taxon>
    </lineage>
</organism>
<dbReference type="AlphaFoldDB" id="G7IT56"/>
<evidence type="ECO:0000313" key="5">
    <source>
        <dbReference type="Proteomes" id="UP000265566"/>
    </source>
</evidence>
<feature type="signal peptide" evidence="1">
    <location>
        <begin position="1"/>
        <end position="22"/>
    </location>
</feature>
<feature type="chain" id="PRO_5036282434" evidence="1">
    <location>
        <begin position="23"/>
        <end position="107"/>
    </location>
</feature>
<accession>G7IT56</accession>
<feature type="domain" description="Late nodulin" evidence="2">
    <location>
        <begin position="1"/>
        <end position="50"/>
    </location>
</feature>
<reference evidence="4" key="3">
    <citation type="journal article" date="2018" name="Nat. Plants">
        <title>Whole-genome landscape of Medicago truncatula symbiotic genes.</title>
        <authorList>
            <person name="Pecrix Y."/>
            <person name="Gamas P."/>
            <person name="Carrere S."/>
        </authorList>
    </citation>
    <scope>NUCLEOTIDE SEQUENCE</scope>
    <source>
        <tissue evidence="4">Leaves</tissue>
    </source>
</reference>
<dbReference type="Pfam" id="PF07127">
    <property type="entry name" value="Nodulin_late"/>
    <property type="match status" value="1"/>
</dbReference>
<proteinExistence type="evidence at transcript level"/>
<dbReference type="EMBL" id="PSQE01000007">
    <property type="protein sequence ID" value="RHN46333.1"/>
    <property type="molecule type" value="Genomic_DNA"/>
</dbReference>